<evidence type="ECO:0008006" key="3">
    <source>
        <dbReference type="Google" id="ProtNLM"/>
    </source>
</evidence>
<dbReference type="InterPro" id="IPR019587">
    <property type="entry name" value="Polyketide_cyclase/dehydratase"/>
</dbReference>
<dbReference type="EMBL" id="BAABGL010000002">
    <property type="protein sequence ID" value="GAA4383730.1"/>
    <property type="molecule type" value="Genomic_DNA"/>
</dbReference>
<evidence type="ECO:0000313" key="1">
    <source>
        <dbReference type="EMBL" id="GAA4383730.1"/>
    </source>
</evidence>
<protein>
    <recommendedName>
        <fullName evidence="3">Activator of Hsp90 ATPase homolog 1-like protein</fullName>
    </recommendedName>
</protein>
<proteinExistence type="predicted"/>
<keyword evidence="2" id="KW-1185">Reference proteome</keyword>
<gene>
    <name evidence="1" type="ORF">GCM10023167_03560</name>
</gene>
<dbReference type="Proteomes" id="UP001500642">
    <property type="component" value="Unassembled WGS sequence"/>
</dbReference>
<evidence type="ECO:0000313" key="2">
    <source>
        <dbReference type="Proteomes" id="UP001500642"/>
    </source>
</evidence>
<name>A0ABP8J2C0_9MICO</name>
<sequence length="186" mass="19666">MITDTTRTRVAEAIDGLQLRTELITAGDRTGPAFALAQTLELTATPAEVWAHLTDPGLLAQWSPIVPDRPLDSVGAAESRENPGDDPVDATVITADAPHHLSHRWGGGLVTWTIVERPDGCTLGLGQDFATDAEAAMTAAGWHVCFAVLSLRLRGVDVERVVGADAMEVGWEGLSAQYSAGSPRSD</sequence>
<organism evidence="1 2">
    <name type="scientific">Brevibacterium pityocampae</name>
    <dbReference type="NCBI Taxonomy" id="506594"/>
    <lineage>
        <taxon>Bacteria</taxon>
        <taxon>Bacillati</taxon>
        <taxon>Actinomycetota</taxon>
        <taxon>Actinomycetes</taxon>
        <taxon>Micrococcales</taxon>
        <taxon>Brevibacteriaceae</taxon>
        <taxon>Brevibacterium</taxon>
    </lineage>
</organism>
<comment type="caution">
    <text evidence="1">The sequence shown here is derived from an EMBL/GenBank/DDBJ whole genome shotgun (WGS) entry which is preliminary data.</text>
</comment>
<reference evidence="2" key="1">
    <citation type="journal article" date="2019" name="Int. J. Syst. Evol. Microbiol.">
        <title>The Global Catalogue of Microorganisms (GCM) 10K type strain sequencing project: providing services to taxonomists for standard genome sequencing and annotation.</title>
        <authorList>
            <consortium name="The Broad Institute Genomics Platform"/>
            <consortium name="The Broad Institute Genome Sequencing Center for Infectious Disease"/>
            <person name="Wu L."/>
            <person name="Ma J."/>
        </authorList>
    </citation>
    <scope>NUCLEOTIDE SEQUENCE [LARGE SCALE GENOMIC DNA]</scope>
    <source>
        <strain evidence="2">JCM 17808</strain>
    </source>
</reference>
<dbReference type="SUPFAM" id="SSF55961">
    <property type="entry name" value="Bet v1-like"/>
    <property type="match status" value="1"/>
</dbReference>
<dbReference type="InterPro" id="IPR023393">
    <property type="entry name" value="START-like_dom_sf"/>
</dbReference>
<dbReference type="RefSeq" id="WP_345029346.1">
    <property type="nucleotide sequence ID" value="NZ_BAABGL010000002.1"/>
</dbReference>
<accession>A0ABP8J2C0</accession>
<dbReference type="Pfam" id="PF10604">
    <property type="entry name" value="Polyketide_cyc2"/>
    <property type="match status" value="1"/>
</dbReference>
<dbReference type="Gene3D" id="3.30.530.20">
    <property type="match status" value="1"/>
</dbReference>